<evidence type="ECO:0000313" key="2">
    <source>
        <dbReference type="EMBL" id="TEU48657.1"/>
    </source>
</evidence>
<proteinExistence type="predicted"/>
<protein>
    <submittedName>
        <fullName evidence="2">Uncharacterized protein</fullName>
    </submittedName>
</protein>
<sequence>MFFSLSSDGANPRRMDPTTHAAPGRRARASLPAGGAPRDDARTGMVRASCHANPTFALCRRDRCHCRRGTLLVRVAQNREQKSD</sequence>
<feature type="region of interest" description="Disordered" evidence="1">
    <location>
        <begin position="1"/>
        <end position="41"/>
    </location>
</feature>
<evidence type="ECO:0000256" key="1">
    <source>
        <dbReference type="SAM" id="MobiDB-lite"/>
    </source>
</evidence>
<reference evidence="2 3" key="1">
    <citation type="submission" date="2019-03" db="EMBL/GenBank/DDBJ databases">
        <title>Burkholderia cepacia outbreak.</title>
        <authorList>
            <person name="Farzana R."/>
            <person name="Walsh T.R."/>
        </authorList>
    </citation>
    <scope>NUCLEOTIDE SEQUENCE [LARGE SCALE GENOMIC DNA]</scope>
    <source>
        <strain evidence="3">d13</strain>
    </source>
</reference>
<comment type="caution">
    <text evidence="2">The sequence shown here is derived from an EMBL/GenBank/DDBJ whole genome shotgun (WGS) entry which is preliminary data.</text>
</comment>
<dbReference type="Proteomes" id="UP000298234">
    <property type="component" value="Unassembled WGS sequence"/>
</dbReference>
<accession>A0AAX2RS11</accession>
<dbReference type="AlphaFoldDB" id="A0AAX2RS11"/>
<organism evidence="2 3">
    <name type="scientific">Burkholderia cepacia</name>
    <name type="common">Pseudomonas cepacia</name>
    <dbReference type="NCBI Taxonomy" id="292"/>
    <lineage>
        <taxon>Bacteria</taxon>
        <taxon>Pseudomonadati</taxon>
        <taxon>Pseudomonadota</taxon>
        <taxon>Betaproteobacteria</taxon>
        <taxon>Burkholderiales</taxon>
        <taxon>Burkholderiaceae</taxon>
        <taxon>Burkholderia</taxon>
        <taxon>Burkholderia cepacia complex</taxon>
    </lineage>
</organism>
<dbReference type="EMBL" id="SNSQ01000014">
    <property type="protein sequence ID" value="TEU48657.1"/>
    <property type="molecule type" value="Genomic_DNA"/>
</dbReference>
<dbReference type="RefSeq" id="WP_134319937.1">
    <property type="nucleotide sequence ID" value="NZ_CP095498.1"/>
</dbReference>
<gene>
    <name evidence="2" type="ORF">E3D37_14845</name>
</gene>
<name>A0AAX2RS11_BURCE</name>
<evidence type="ECO:0000313" key="3">
    <source>
        <dbReference type="Proteomes" id="UP000298234"/>
    </source>
</evidence>